<name>A0ABV6RFF6_9MICO</name>
<dbReference type="Proteomes" id="UP001589793">
    <property type="component" value="Unassembled WGS sequence"/>
</dbReference>
<dbReference type="InterPro" id="IPR017743">
    <property type="entry name" value="ADH_phosphonate_catab-assoc"/>
</dbReference>
<comment type="similarity">
    <text evidence="2">Belongs to the zinc-containing alcohol dehydrogenase family.</text>
</comment>
<sequence>MSPAVRTGSGTADRGGACAQVLLWTGGRELTTQEVPLPAPGPGEILVRVRAAAICGSDLHTVAGHRQAPCPSVLGHEGTGEVLDIGPDGSARPRDAAGAALHAGDRIIWSVVAACRRCDRCAAGLSAKCRGLRKAGHEPFAGPWPLSGALATHVLLPAGHDVMRIPPALDEAAASTAACAGATVMAALEAAAAPAVRGGRGEGLDGARVLVIGAGMLGLLATCGARQLGARTVHVLDPSPERRYVARAAGATNTAAPGADASGQGVDAALELSGSAAGVSAAVAALDVGGTAVLAGSVFPGPAVAVDPEQLVRGLRTVTGVHNYEPRHLVQAVELLASPAGRALPWREIMSPPVTLDGAAAALRDGPGSHLRTLVRP</sequence>
<dbReference type="EC" id="1.1.1.1" evidence="3"/>
<dbReference type="InterPro" id="IPR013149">
    <property type="entry name" value="ADH-like_C"/>
</dbReference>
<dbReference type="SUPFAM" id="SSF51735">
    <property type="entry name" value="NAD(P)-binding Rossmann-fold domains"/>
    <property type="match status" value="1"/>
</dbReference>
<evidence type="ECO:0000256" key="1">
    <source>
        <dbReference type="ARBA" id="ARBA00001947"/>
    </source>
</evidence>
<keyword evidence="6" id="KW-0560">Oxidoreductase</keyword>
<organism evidence="10 11">
    <name type="scientific">Brachybacterium hainanense</name>
    <dbReference type="NCBI Taxonomy" id="1541174"/>
    <lineage>
        <taxon>Bacteria</taxon>
        <taxon>Bacillati</taxon>
        <taxon>Actinomycetota</taxon>
        <taxon>Actinomycetes</taxon>
        <taxon>Micrococcales</taxon>
        <taxon>Dermabacteraceae</taxon>
        <taxon>Brachybacterium</taxon>
    </lineage>
</organism>
<evidence type="ECO:0000256" key="3">
    <source>
        <dbReference type="ARBA" id="ARBA00013190"/>
    </source>
</evidence>
<dbReference type="EMBL" id="JBHLSV010000021">
    <property type="protein sequence ID" value="MFC0675294.1"/>
    <property type="molecule type" value="Genomic_DNA"/>
</dbReference>
<dbReference type="RefSeq" id="WP_376982201.1">
    <property type="nucleotide sequence ID" value="NZ_JBHLSV010000021.1"/>
</dbReference>
<dbReference type="Pfam" id="PF08240">
    <property type="entry name" value="ADH_N"/>
    <property type="match status" value="1"/>
</dbReference>
<evidence type="ECO:0000259" key="9">
    <source>
        <dbReference type="Pfam" id="PF08240"/>
    </source>
</evidence>
<gene>
    <name evidence="10" type="ORF">ACFFF6_15120</name>
</gene>
<keyword evidence="11" id="KW-1185">Reference proteome</keyword>
<dbReference type="InterPro" id="IPR036291">
    <property type="entry name" value="NAD(P)-bd_dom_sf"/>
</dbReference>
<proteinExistence type="inferred from homology"/>
<keyword evidence="7" id="KW-0520">NAD</keyword>
<protein>
    <recommendedName>
        <fullName evidence="3">alcohol dehydrogenase</fullName>
        <ecNumber evidence="3">1.1.1.1</ecNumber>
    </recommendedName>
</protein>
<dbReference type="InterPro" id="IPR013154">
    <property type="entry name" value="ADH-like_N"/>
</dbReference>
<evidence type="ECO:0000259" key="8">
    <source>
        <dbReference type="Pfam" id="PF00107"/>
    </source>
</evidence>
<evidence type="ECO:0000256" key="6">
    <source>
        <dbReference type="ARBA" id="ARBA00023002"/>
    </source>
</evidence>
<keyword evidence="5" id="KW-0862">Zinc</keyword>
<evidence type="ECO:0000256" key="4">
    <source>
        <dbReference type="ARBA" id="ARBA00022723"/>
    </source>
</evidence>
<dbReference type="InterPro" id="IPR011032">
    <property type="entry name" value="GroES-like_sf"/>
</dbReference>
<accession>A0ABV6RFF6</accession>
<dbReference type="SUPFAM" id="SSF50129">
    <property type="entry name" value="GroES-like"/>
    <property type="match status" value="1"/>
</dbReference>
<feature type="domain" description="Alcohol dehydrogenase-like C-terminal" evidence="8">
    <location>
        <begin position="217"/>
        <end position="337"/>
    </location>
</feature>
<feature type="domain" description="Alcohol dehydrogenase-like N-terminal" evidence="9">
    <location>
        <begin position="41"/>
        <end position="166"/>
    </location>
</feature>
<dbReference type="Pfam" id="PF00107">
    <property type="entry name" value="ADH_zinc_N"/>
    <property type="match status" value="1"/>
</dbReference>
<comment type="caution">
    <text evidence="10">The sequence shown here is derived from an EMBL/GenBank/DDBJ whole genome shotgun (WGS) entry which is preliminary data.</text>
</comment>
<dbReference type="Gene3D" id="3.90.180.10">
    <property type="entry name" value="Medium-chain alcohol dehydrogenases, catalytic domain"/>
    <property type="match status" value="1"/>
</dbReference>
<evidence type="ECO:0000313" key="11">
    <source>
        <dbReference type="Proteomes" id="UP001589793"/>
    </source>
</evidence>
<dbReference type="NCBIfam" id="TIGR03366">
    <property type="entry name" value="HpnZ_proposed"/>
    <property type="match status" value="1"/>
</dbReference>
<evidence type="ECO:0000256" key="2">
    <source>
        <dbReference type="ARBA" id="ARBA00008072"/>
    </source>
</evidence>
<dbReference type="Gene3D" id="3.40.50.720">
    <property type="entry name" value="NAD(P)-binding Rossmann-like Domain"/>
    <property type="match status" value="1"/>
</dbReference>
<dbReference type="PANTHER" id="PTHR42940:SF3">
    <property type="entry name" value="ALCOHOL DEHYDROGENASE 1-RELATED"/>
    <property type="match status" value="1"/>
</dbReference>
<evidence type="ECO:0000256" key="7">
    <source>
        <dbReference type="ARBA" id="ARBA00023027"/>
    </source>
</evidence>
<reference evidence="10 11" key="1">
    <citation type="submission" date="2024-09" db="EMBL/GenBank/DDBJ databases">
        <authorList>
            <person name="Sun Q."/>
            <person name="Mori K."/>
        </authorList>
    </citation>
    <scope>NUCLEOTIDE SEQUENCE [LARGE SCALE GENOMIC DNA]</scope>
    <source>
        <strain evidence="10 11">CICC 10874</strain>
    </source>
</reference>
<evidence type="ECO:0000313" key="10">
    <source>
        <dbReference type="EMBL" id="MFC0675294.1"/>
    </source>
</evidence>
<evidence type="ECO:0000256" key="5">
    <source>
        <dbReference type="ARBA" id="ARBA00022833"/>
    </source>
</evidence>
<comment type="cofactor">
    <cofactor evidence="1">
        <name>Zn(2+)</name>
        <dbReference type="ChEBI" id="CHEBI:29105"/>
    </cofactor>
</comment>
<keyword evidence="4" id="KW-0479">Metal-binding</keyword>
<dbReference type="PANTHER" id="PTHR42940">
    <property type="entry name" value="ALCOHOL DEHYDROGENASE 1-RELATED"/>
    <property type="match status" value="1"/>
</dbReference>